<keyword evidence="2" id="KW-1133">Transmembrane helix</keyword>
<accession>A0A560MIW1</accession>
<feature type="transmembrane region" description="Helical" evidence="2">
    <location>
        <begin position="6"/>
        <end position="24"/>
    </location>
</feature>
<dbReference type="OrthoDB" id="8250919at2"/>
<sequence>MVFEAIVFGVIVLAVGYWATMFVMGRRDDVLHGKFVEEEPAAEPPRLMRPTPRVLPAPAAPQPNKDSLQALLTVIKRDLHDAARS</sequence>
<organism evidence="3 4">
    <name type="scientific">Bradyrhizobium macuxiense</name>
    <dbReference type="NCBI Taxonomy" id="1755647"/>
    <lineage>
        <taxon>Bacteria</taxon>
        <taxon>Pseudomonadati</taxon>
        <taxon>Pseudomonadota</taxon>
        <taxon>Alphaproteobacteria</taxon>
        <taxon>Hyphomicrobiales</taxon>
        <taxon>Nitrobacteraceae</taxon>
        <taxon>Bradyrhizobium</taxon>
    </lineage>
</organism>
<keyword evidence="2" id="KW-0472">Membrane</keyword>
<name>A0A560MIW1_9BRAD</name>
<reference evidence="3 4" key="1">
    <citation type="submission" date="2019-06" db="EMBL/GenBank/DDBJ databases">
        <title>Genomic Encyclopedia of Type Strains, Phase IV (KMG-V): Genome sequencing to study the core and pangenomes of soil and plant-associated prokaryotes.</title>
        <authorList>
            <person name="Whitman W."/>
        </authorList>
    </citation>
    <scope>NUCLEOTIDE SEQUENCE [LARGE SCALE GENOMIC DNA]</scope>
    <source>
        <strain evidence="3 4">BR 10355</strain>
    </source>
</reference>
<feature type="region of interest" description="Disordered" evidence="1">
    <location>
        <begin position="41"/>
        <end position="64"/>
    </location>
</feature>
<dbReference type="EMBL" id="VITY01000001">
    <property type="protein sequence ID" value="TWC07308.1"/>
    <property type="molecule type" value="Genomic_DNA"/>
</dbReference>
<comment type="caution">
    <text evidence="3">The sequence shown here is derived from an EMBL/GenBank/DDBJ whole genome shotgun (WGS) entry which is preliminary data.</text>
</comment>
<proteinExistence type="predicted"/>
<keyword evidence="4" id="KW-1185">Reference proteome</keyword>
<evidence type="ECO:0000256" key="2">
    <source>
        <dbReference type="SAM" id="Phobius"/>
    </source>
</evidence>
<protein>
    <submittedName>
        <fullName evidence="3">Uncharacterized protein</fullName>
    </submittedName>
</protein>
<evidence type="ECO:0000256" key="1">
    <source>
        <dbReference type="SAM" id="MobiDB-lite"/>
    </source>
</evidence>
<evidence type="ECO:0000313" key="4">
    <source>
        <dbReference type="Proteomes" id="UP000321304"/>
    </source>
</evidence>
<dbReference type="RefSeq" id="WP_146984466.1">
    <property type="nucleotide sequence ID" value="NZ_VITY01000001.1"/>
</dbReference>
<evidence type="ECO:0000313" key="3">
    <source>
        <dbReference type="EMBL" id="TWC07308.1"/>
    </source>
</evidence>
<keyword evidence="2" id="KW-0812">Transmembrane</keyword>
<dbReference type="AlphaFoldDB" id="A0A560MIW1"/>
<gene>
    <name evidence="3" type="ORF">FBZ93_101600</name>
</gene>
<dbReference type="Proteomes" id="UP000321304">
    <property type="component" value="Unassembled WGS sequence"/>
</dbReference>